<reference evidence="2 3" key="1">
    <citation type="submission" date="2020-02" db="EMBL/GenBank/DDBJ databases">
        <authorList>
            <person name="Zheng R.K."/>
            <person name="Sun C.M."/>
        </authorList>
    </citation>
    <scope>NUCLEOTIDE SEQUENCE [LARGE SCALE GENOMIC DNA]</scope>
    <source>
        <strain evidence="3">zrk23</strain>
    </source>
</reference>
<evidence type="ECO:0000313" key="3">
    <source>
        <dbReference type="Proteomes" id="UP000501568"/>
    </source>
</evidence>
<accession>A0A6G6Y4Y5</accession>
<gene>
    <name evidence="2" type="ORF">G5C33_07420</name>
</gene>
<dbReference type="Proteomes" id="UP000501568">
    <property type="component" value="Chromosome"/>
</dbReference>
<feature type="signal peptide" evidence="1">
    <location>
        <begin position="1"/>
        <end position="27"/>
    </location>
</feature>
<evidence type="ECO:0000313" key="2">
    <source>
        <dbReference type="EMBL" id="QIG79636.1"/>
    </source>
</evidence>
<protein>
    <submittedName>
        <fullName evidence="2">Uncharacterized protein</fullName>
    </submittedName>
</protein>
<proteinExistence type="predicted"/>
<dbReference type="KEGG" id="spzr:G5C33_07420"/>
<dbReference type="EMBL" id="CP049109">
    <property type="protein sequence ID" value="QIG79636.1"/>
    <property type="molecule type" value="Genomic_DNA"/>
</dbReference>
<feature type="chain" id="PRO_5026253167" evidence="1">
    <location>
        <begin position="28"/>
        <end position="111"/>
    </location>
</feature>
<dbReference type="AlphaFoldDB" id="A0A6G6Y4Y5"/>
<organism evidence="2 3">
    <name type="scientific">Stakelama tenebrarum</name>
    <dbReference type="NCBI Taxonomy" id="2711215"/>
    <lineage>
        <taxon>Bacteria</taxon>
        <taxon>Pseudomonadati</taxon>
        <taxon>Pseudomonadota</taxon>
        <taxon>Alphaproteobacteria</taxon>
        <taxon>Sphingomonadales</taxon>
        <taxon>Sphingomonadaceae</taxon>
        <taxon>Stakelama</taxon>
    </lineage>
</organism>
<keyword evidence="1" id="KW-0732">Signal</keyword>
<name>A0A6G6Y4Y5_9SPHN</name>
<evidence type="ECO:0000256" key="1">
    <source>
        <dbReference type="SAM" id="SignalP"/>
    </source>
</evidence>
<keyword evidence="3" id="KW-1185">Reference proteome</keyword>
<dbReference type="RefSeq" id="WP_165326636.1">
    <property type="nucleotide sequence ID" value="NZ_CP049109.1"/>
</dbReference>
<sequence length="111" mass="12857">MKMLSFRKLTILVLSLGGIALSSPAYAQVQVTFRNKSECESKAEYAAHAVFLRKKLRLDQRYRGNTSLATYKAGLRNLQQAEARDRSQIARQCRGYFLMPNRPPWVYRWAE</sequence>